<feature type="domain" description="Beta-lactamase-related" evidence="2">
    <location>
        <begin position="38"/>
        <end position="335"/>
    </location>
</feature>
<sequence length="355" mass="39898">MKYFSICLFIVIAPLAFSQNSPYTEVLNYYQTHQNFNGTVLVAKEGKIEFLGGNGLANRDNKAKITNNSTFRIASITKAFTAVLILQLYEKGKLELNVPFGKYFPSYKGNAKNLATIENLLTYSSGIPDKGAKLDMKPYEKQLKLDDFINLYCSEKIVDKPGEKSIYSNVEYIILSKIIENITKKPYERVLQEQILTPLKMTHSGMIHTQHYPKGLVTSYSVDDSTKVITKDKPYFAENYFGAGAMYSTAEDLFKFDQGIFQEKLLKPATTKLLLKPNPKLGNVAFGVWYADGYGTFSKPFIYRTGGILGASSNWIHSLEDQTCILVLNNTNGTNLFGMSEQLYLVSKGEKPTIK</sequence>
<dbReference type="GO" id="GO:0016787">
    <property type="term" value="F:hydrolase activity"/>
    <property type="evidence" value="ECO:0007669"/>
    <property type="project" value="UniProtKB-KW"/>
</dbReference>
<dbReference type="Proteomes" id="UP001236569">
    <property type="component" value="Unassembled WGS sequence"/>
</dbReference>
<dbReference type="EC" id="3.1.1.103" evidence="3"/>
<name>A0ABT6YGW6_9BACT</name>
<keyword evidence="1" id="KW-0732">Signal</keyword>
<evidence type="ECO:0000256" key="1">
    <source>
        <dbReference type="SAM" id="SignalP"/>
    </source>
</evidence>
<organism evidence="3 4">
    <name type="scientific">Flectobacillus longus</name>
    <dbReference type="NCBI Taxonomy" id="2984207"/>
    <lineage>
        <taxon>Bacteria</taxon>
        <taxon>Pseudomonadati</taxon>
        <taxon>Bacteroidota</taxon>
        <taxon>Cytophagia</taxon>
        <taxon>Cytophagales</taxon>
        <taxon>Flectobacillaceae</taxon>
        <taxon>Flectobacillus</taxon>
    </lineage>
</organism>
<evidence type="ECO:0000259" key="2">
    <source>
        <dbReference type="Pfam" id="PF00144"/>
    </source>
</evidence>
<dbReference type="PANTHER" id="PTHR46825">
    <property type="entry name" value="D-ALANYL-D-ALANINE-CARBOXYPEPTIDASE/ENDOPEPTIDASE AMPH"/>
    <property type="match status" value="1"/>
</dbReference>
<feature type="signal peptide" evidence="1">
    <location>
        <begin position="1"/>
        <end position="18"/>
    </location>
</feature>
<proteinExistence type="predicted"/>
<dbReference type="InterPro" id="IPR012338">
    <property type="entry name" value="Beta-lactam/transpept-like"/>
</dbReference>
<dbReference type="InterPro" id="IPR050491">
    <property type="entry name" value="AmpC-like"/>
</dbReference>
<feature type="chain" id="PRO_5045801376" evidence="1">
    <location>
        <begin position="19"/>
        <end position="355"/>
    </location>
</feature>
<dbReference type="EMBL" id="JASHID010000001">
    <property type="protein sequence ID" value="MDI9862800.1"/>
    <property type="molecule type" value="Genomic_DNA"/>
</dbReference>
<dbReference type="RefSeq" id="WP_283368163.1">
    <property type="nucleotide sequence ID" value="NZ_JASHID010000001.1"/>
</dbReference>
<dbReference type="Pfam" id="PF00144">
    <property type="entry name" value="Beta-lactamase"/>
    <property type="match status" value="1"/>
</dbReference>
<keyword evidence="4" id="KW-1185">Reference proteome</keyword>
<reference evidence="3 4" key="1">
    <citation type="submission" date="2023-05" db="EMBL/GenBank/DDBJ databases">
        <title>Novel species of genus Flectobacillus isolated from stream in China.</title>
        <authorList>
            <person name="Lu H."/>
        </authorList>
    </citation>
    <scope>NUCLEOTIDE SEQUENCE [LARGE SCALE GENOMIC DNA]</scope>
    <source>
        <strain evidence="3 4">DC10W</strain>
    </source>
</reference>
<dbReference type="Gene3D" id="3.40.710.10">
    <property type="entry name" value="DD-peptidase/beta-lactamase superfamily"/>
    <property type="match status" value="1"/>
</dbReference>
<evidence type="ECO:0000313" key="4">
    <source>
        <dbReference type="Proteomes" id="UP001236569"/>
    </source>
</evidence>
<protein>
    <submittedName>
        <fullName evidence="3">Serine hydrolase domain-containing protein</fullName>
        <ecNumber evidence="3">3.1.1.103</ecNumber>
    </submittedName>
</protein>
<evidence type="ECO:0000313" key="3">
    <source>
        <dbReference type="EMBL" id="MDI9862800.1"/>
    </source>
</evidence>
<gene>
    <name evidence="3" type="ORF">QM480_00585</name>
</gene>
<comment type="caution">
    <text evidence="3">The sequence shown here is derived from an EMBL/GenBank/DDBJ whole genome shotgun (WGS) entry which is preliminary data.</text>
</comment>
<dbReference type="SUPFAM" id="SSF56601">
    <property type="entry name" value="beta-lactamase/transpeptidase-like"/>
    <property type="match status" value="1"/>
</dbReference>
<keyword evidence="3" id="KW-0378">Hydrolase</keyword>
<dbReference type="InterPro" id="IPR001466">
    <property type="entry name" value="Beta-lactam-related"/>
</dbReference>
<accession>A0ABT6YGW6</accession>
<dbReference type="PANTHER" id="PTHR46825:SF9">
    <property type="entry name" value="BETA-LACTAMASE-RELATED DOMAIN-CONTAINING PROTEIN"/>
    <property type="match status" value="1"/>
</dbReference>